<dbReference type="Pfam" id="PF07681">
    <property type="entry name" value="DoxX"/>
    <property type="match status" value="1"/>
</dbReference>
<dbReference type="EMBL" id="AMRI01000011">
    <property type="protein sequence ID" value="EKE73940.1"/>
    <property type="molecule type" value="Genomic_DNA"/>
</dbReference>
<dbReference type="InterPro" id="IPR032808">
    <property type="entry name" value="DoxX"/>
</dbReference>
<feature type="transmembrane region" description="Helical" evidence="5">
    <location>
        <begin position="44"/>
        <end position="63"/>
    </location>
</feature>
<organism evidence="6 7">
    <name type="scientific">Gallaecimonas xiamenensis 3-C-1</name>
    <dbReference type="NCBI Taxonomy" id="745411"/>
    <lineage>
        <taxon>Bacteria</taxon>
        <taxon>Pseudomonadati</taxon>
        <taxon>Pseudomonadota</taxon>
        <taxon>Gammaproteobacteria</taxon>
        <taxon>Enterobacterales</taxon>
        <taxon>Gallaecimonadaceae</taxon>
        <taxon>Gallaecimonas</taxon>
    </lineage>
</organism>
<accession>K2K9F0</accession>
<dbReference type="PATRIC" id="fig|745411.4.peg.1756"/>
<dbReference type="AlphaFoldDB" id="K2K9F0"/>
<sequence length="132" mass="14050">MASSGFWLLARLCLALMFLCSGLAKVLDWQGGLQEMQGAGLNPPWLFNLATASLLLLGSALLLLDRALWLGAAALAVFLLLTIPLVHHFWLLEGSAAQLSLYFALEHLAVVGGLMAVAIASRLRQLLVGGLV</sequence>
<evidence type="ECO:0000256" key="3">
    <source>
        <dbReference type="ARBA" id="ARBA00022989"/>
    </source>
</evidence>
<gene>
    <name evidence="6" type="ORF">B3C1_08983</name>
</gene>
<evidence type="ECO:0000256" key="4">
    <source>
        <dbReference type="ARBA" id="ARBA00023136"/>
    </source>
</evidence>
<comment type="caution">
    <text evidence="6">The sequence shown here is derived from an EMBL/GenBank/DDBJ whole genome shotgun (WGS) entry which is preliminary data.</text>
</comment>
<evidence type="ECO:0000313" key="6">
    <source>
        <dbReference type="EMBL" id="EKE73940.1"/>
    </source>
</evidence>
<keyword evidence="7" id="KW-1185">Reference proteome</keyword>
<evidence type="ECO:0000256" key="2">
    <source>
        <dbReference type="ARBA" id="ARBA00022692"/>
    </source>
</evidence>
<comment type="subcellular location">
    <subcellularLocation>
        <location evidence="1">Membrane</location>
        <topology evidence="1">Multi-pass membrane protein</topology>
    </subcellularLocation>
</comment>
<keyword evidence="3 5" id="KW-1133">Transmembrane helix</keyword>
<reference evidence="6 7" key="1">
    <citation type="journal article" date="2012" name="J. Bacteriol.">
        <title>Genome Sequence of Gallaecimonas xiamenensis Type Strain 3-C-1.</title>
        <authorList>
            <person name="Lai Q."/>
            <person name="Wang L."/>
            <person name="Wang W."/>
            <person name="Shao Z."/>
        </authorList>
    </citation>
    <scope>NUCLEOTIDE SEQUENCE [LARGE SCALE GENOMIC DNA]</scope>
    <source>
        <strain evidence="6 7">3-C-1</strain>
    </source>
</reference>
<feature type="transmembrane region" description="Helical" evidence="5">
    <location>
        <begin position="68"/>
        <end position="87"/>
    </location>
</feature>
<dbReference type="STRING" id="745411.B3C1_08983"/>
<keyword evidence="2 5" id="KW-0812">Transmembrane</keyword>
<evidence type="ECO:0000256" key="5">
    <source>
        <dbReference type="SAM" id="Phobius"/>
    </source>
</evidence>
<proteinExistence type="predicted"/>
<name>K2K9F0_9GAMM</name>
<evidence type="ECO:0000313" key="7">
    <source>
        <dbReference type="Proteomes" id="UP000006755"/>
    </source>
</evidence>
<dbReference type="Proteomes" id="UP000006755">
    <property type="component" value="Unassembled WGS sequence"/>
</dbReference>
<keyword evidence="4 5" id="KW-0472">Membrane</keyword>
<dbReference type="eggNOG" id="COG2259">
    <property type="taxonomic scope" value="Bacteria"/>
</dbReference>
<protein>
    <recommendedName>
        <fullName evidence="8">DoxX family protein</fullName>
    </recommendedName>
</protein>
<dbReference type="GO" id="GO:0016020">
    <property type="term" value="C:membrane"/>
    <property type="evidence" value="ECO:0007669"/>
    <property type="project" value="UniProtKB-SubCell"/>
</dbReference>
<evidence type="ECO:0008006" key="8">
    <source>
        <dbReference type="Google" id="ProtNLM"/>
    </source>
</evidence>
<feature type="transmembrane region" description="Helical" evidence="5">
    <location>
        <begin position="99"/>
        <end position="120"/>
    </location>
</feature>
<evidence type="ECO:0000256" key="1">
    <source>
        <dbReference type="ARBA" id="ARBA00004141"/>
    </source>
</evidence>